<dbReference type="AlphaFoldDB" id="A0A7M5X2C6"/>
<dbReference type="EnsemblMetazoa" id="CLYHEMT016548.1">
    <property type="protein sequence ID" value="CLYHEMP016548.1"/>
    <property type="gene ID" value="CLYHEMG016548"/>
</dbReference>
<name>A0A7M5X2C6_9CNID</name>
<accession>A0A7M5X2C6</accession>
<organism evidence="2 3">
    <name type="scientific">Clytia hemisphaerica</name>
    <dbReference type="NCBI Taxonomy" id="252671"/>
    <lineage>
        <taxon>Eukaryota</taxon>
        <taxon>Metazoa</taxon>
        <taxon>Cnidaria</taxon>
        <taxon>Hydrozoa</taxon>
        <taxon>Hydroidolina</taxon>
        <taxon>Leptothecata</taxon>
        <taxon>Obeliida</taxon>
        <taxon>Clytiidae</taxon>
        <taxon>Clytia</taxon>
    </lineage>
</organism>
<proteinExistence type="predicted"/>
<evidence type="ECO:0000313" key="3">
    <source>
        <dbReference type="Proteomes" id="UP000594262"/>
    </source>
</evidence>
<dbReference type="OrthoDB" id="10666440at2759"/>
<evidence type="ECO:0000313" key="2">
    <source>
        <dbReference type="EnsemblMetazoa" id="CLYHEMP016548.1"/>
    </source>
</evidence>
<evidence type="ECO:0000256" key="1">
    <source>
        <dbReference type="SAM" id="MobiDB-lite"/>
    </source>
</evidence>
<keyword evidence="3" id="KW-1185">Reference proteome</keyword>
<feature type="region of interest" description="Disordered" evidence="1">
    <location>
        <begin position="210"/>
        <end position="241"/>
    </location>
</feature>
<sequence length="261" mass="29645">MGKKRRSREKNSCSSNVYSGESDEEASKSEVVVKRKVLRARTGSRNMVKTKGVSDDYDADSETDLTRNGKPSPCKELQLQPRISLTKLKISPKVTKSKEKSVNVTVLQECTVNLDDCVYSKENLKCIQTPGDIVSLHPEDQENVTPPDNHSTPHLSKVAKNLDNSLFGFNDIVEKELNYSTITSASTSVLNSSSKSMVKTYSSRSKRKFDTGFDDIPIEEPKKRPKRKKKEKVEPEKQEDELWENLRQQFEEVEMHELCVE</sequence>
<protein>
    <submittedName>
        <fullName evidence="2">Uncharacterized protein</fullName>
    </submittedName>
</protein>
<feature type="region of interest" description="Disordered" evidence="1">
    <location>
        <begin position="1"/>
        <end position="74"/>
    </location>
</feature>
<dbReference type="Proteomes" id="UP000594262">
    <property type="component" value="Unplaced"/>
</dbReference>
<reference evidence="2" key="1">
    <citation type="submission" date="2021-01" db="UniProtKB">
        <authorList>
            <consortium name="EnsemblMetazoa"/>
        </authorList>
    </citation>
    <scope>IDENTIFICATION</scope>
</reference>